<dbReference type="PROSITE" id="PS51257">
    <property type="entry name" value="PROKAR_LIPOPROTEIN"/>
    <property type="match status" value="1"/>
</dbReference>
<dbReference type="EMBL" id="JBHUMP010000001">
    <property type="protein sequence ID" value="MFD2738028.1"/>
    <property type="molecule type" value="Genomic_DNA"/>
</dbReference>
<evidence type="ECO:0000313" key="3">
    <source>
        <dbReference type="Proteomes" id="UP001597474"/>
    </source>
</evidence>
<feature type="chain" id="PRO_5045498235" description="DUF3035 domain-containing protein" evidence="1">
    <location>
        <begin position="26"/>
        <end position="90"/>
    </location>
</feature>
<keyword evidence="3" id="KW-1185">Reference proteome</keyword>
<organism evidence="2 3">
    <name type="scientific">Sulfitobacter aestuarii</name>
    <dbReference type="NCBI Taxonomy" id="2161676"/>
    <lineage>
        <taxon>Bacteria</taxon>
        <taxon>Pseudomonadati</taxon>
        <taxon>Pseudomonadota</taxon>
        <taxon>Alphaproteobacteria</taxon>
        <taxon>Rhodobacterales</taxon>
        <taxon>Roseobacteraceae</taxon>
        <taxon>Sulfitobacter</taxon>
    </lineage>
</organism>
<proteinExistence type="predicted"/>
<gene>
    <name evidence="2" type="ORF">ACFSUD_00440</name>
</gene>
<dbReference type="Proteomes" id="UP001597474">
    <property type="component" value="Unassembled WGS sequence"/>
</dbReference>
<accession>A0ABW5TWL0</accession>
<evidence type="ECO:0000313" key="2">
    <source>
        <dbReference type="EMBL" id="MFD2738028.1"/>
    </source>
</evidence>
<protein>
    <recommendedName>
        <fullName evidence="4">DUF3035 domain-containing protein</fullName>
    </recommendedName>
</protein>
<evidence type="ECO:0000256" key="1">
    <source>
        <dbReference type="SAM" id="SignalP"/>
    </source>
</evidence>
<dbReference type="RefSeq" id="WP_386370302.1">
    <property type="nucleotide sequence ID" value="NZ_JBHUMP010000001.1"/>
</dbReference>
<name>A0ABW5TWL0_9RHOB</name>
<feature type="signal peptide" evidence="1">
    <location>
        <begin position="1"/>
        <end position="25"/>
    </location>
</feature>
<keyword evidence="1" id="KW-0732">Signal</keyword>
<comment type="caution">
    <text evidence="2">The sequence shown here is derived from an EMBL/GenBank/DDBJ whole genome shotgun (WGS) entry which is preliminary data.</text>
</comment>
<sequence>MKSPMIAGALSLTLGACSNAPAFFADPTSVYVQQPTPLPELSALQAAAAPGGTSHASAESPFAGYQRYGVVEPLDWRRLNAEQAPKQEQH</sequence>
<reference evidence="3" key="1">
    <citation type="journal article" date="2019" name="Int. J. Syst. Evol. Microbiol.">
        <title>The Global Catalogue of Microorganisms (GCM) 10K type strain sequencing project: providing services to taxonomists for standard genome sequencing and annotation.</title>
        <authorList>
            <consortium name="The Broad Institute Genomics Platform"/>
            <consortium name="The Broad Institute Genome Sequencing Center for Infectious Disease"/>
            <person name="Wu L."/>
            <person name="Ma J."/>
        </authorList>
    </citation>
    <scope>NUCLEOTIDE SEQUENCE [LARGE SCALE GENOMIC DNA]</scope>
    <source>
        <strain evidence="3">TISTR 2562</strain>
    </source>
</reference>
<evidence type="ECO:0008006" key="4">
    <source>
        <dbReference type="Google" id="ProtNLM"/>
    </source>
</evidence>